<dbReference type="SMART" id="SM00408">
    <property type="entry name" value="IGc2"/>
    <property type="match status" value="2"/>
</dbReference>
<dbReference type="InterPro" id="IPR013783">
    <property type="entry name" value="Ig-like_fold"/>
</dbReference>
<feature type="compositionally biased region" description="Basic and acidic residues" evidence="1">
    <location>
        <begin position="1040"/>
        <end position="1050"/>
    </location>
</feature>
<dbReference type="InterPro" id="IPR007110">
    <property type="entry name" value="Ig-like_dom"/>
</dbReference>
<dbReference type="CDD" id="cd00096">
    <property type="entry name" value="Ig"/>
    <property type="match status" value="1"/>
</dbReference>
<dbReference type="PROSITE" id="PS50835">
    <property type="entry name" value="IG_LIKE"/>
    <property type="match status" value="2"/>
</dbReference>
<feature type="compositionally biased region" description="Polar residues" evidence="1">
    <location>
        <begin position="734"/>
        <end position="756"/>
    </location>
</feature>
<feature type="region of interest" description="Disordered" evidence="1">
    <location>
        <begin position="1004"/>
        <end position="1080"/>
    </location>
</feature>
<dbReference type="Gene3D" id="2.60.40.10">
    <property type="entry name" value="Immunoglobulins"/>
    <property type="match status" value="3"/>
</dbReference>
<dbReference type="InterPro" id="IPR003599">
    <property type="entry name" value="Ig_sub"/>
</dbReference>
<evidence type="ECO:0000259" key="3">
    <source>
        <dbReference type="PROSITE" id="PS50835"/>
    </source>
</evidence>
<dbReference type="SMART" id="SM00409">
    <property type="entry name" value="IG"/>
    <property type="match status" value="2"/>
</dbReference>
<feature type="compositionally biased region" description="Polar residues" evidence="1">
    <location>
        <begin position="1004"/>
        <end position="1028"/>
    </location>
</feature>
<feature type="domain" description="Ig-like" evidence="3">
    <location>
        <begin position="58"/>
        <end position="151"/>
    </location>
</feature>
<dbReference type="InterPro" id="IPR003598">
    <property type="entry name" value="Ig_sub2"/>
</dbReference>
<keyword evidence="5" id="KW-1185">Reference proteome</keyword>
<feature type="region of interest" description="Disordered" evidence="1">
    <location>
        <begin position="791"/>
        <end position="821"/>
    </location>
</feature>
<name>A0AAE1FHI9_PETCI</name>
<keyword evidence="2" id="KW-0812">Transmembrane</keyword>
<dbReference type="PANTHER" id="PTHR23278:SF19">
    <property type="entry name" value="OBSCURIN"/>
    <property type="match status" value="1"/>
</dbReference>
<evidence type="ECO:0000313" key="5">
    <source>
        <dbReference type="Proteomes" id="UP001286313"/>
    </source>
</evidence>
<keyword evidence="2" id="KW-0472">Membrane</keyword>
<feature type="compositionally biased region" description="Low complexity" evidence="1">
    <location>
        <begin position="671"/>
        <end position="694"/>
    </location>
</feature>
<feature type="region of interest" description="Disordered" evidence="1">
    <location>
        <begin position="439"/>
        <end position="474"/>
    </location>
</feature>
<feature type="region of interest" description="Disordered" evidence="1">
    <location>
        <begin position="938"/>
        <end position="972"/>
    </location>
</feature>
<dbReference type="PANTHER" id="PTHR23278">
    <property type="entry name" value="SIDESTEP PROTEIN"/>
    <property type="match status" value="1"/>
</dbReference>
<feature type="compositionally biased region" description="Polar residues" evidence="1">
    <location>
        <begin position="450"/>
        <end position="459"/>
    </location>
</feature>
<sequence>MPSRMVEIEAGGNVSTAMLTLLVNRSHDGITLVCTAANPALTHSQRLTDTIKLNVYYPPVVRLAMGRPLDPSSLKAGDDVYFECSIVSNPPYMRVHWYHNGDEVVHNVTGDVVVSGLSLILRRLGRTNSGSYTCGATNLEGHNTSNAVVLSVRHAPECVGDGKERTQGAARGSTAAVRCRVEAHPSKDLTWTWIRKKVDGTEEKLPQENVRSDGVTSSVLVTPYTPEDYGRFLCLASNSVGRQEAACVVNLVPAGPPDTPTNCSVTPVEPNATERNKAALRILCLAGFDGGLPQLFSLETWQDGVLAANMTNSTPQWLVEGLRAGVGVTLRVAAHNTRGRSDAIRFEVHTASAQQHAAPGSKWGFLGAPPLLGAIVGVGGVLLIILVTGVIVVKYNRRPQPAAHVHTLIMTPTRPPDPDTYDPDVVSSLRCHTNDNLDVLPQKTTTTTTAMSTEGKTAQDSPFPDSDCVDSDDSDSDSTFIDLTAAGRAASILPPVGRHCHSLPRPGKRGDIHVAAASLDLQLRACQTSQIVATPDGMIHRIPCMYRNPRRPFPSSSEELRHLTSSVEELHPLIFSRDIRNLLSSADMRHLSFSGTELRMMPPVGTWPPLVSSGELRLPLSTSGTLQSITTEEFRLMPSSSGSSPWDSQTPPTITKLPSDHHHQVQPPLPASSSASPMVPSSLAAAHPPTSSVVPSTISQAQVKQVQVQTSQHLQSHPAFVEMHPPRVDPQMQPYPSQPHQTSDISQHHQPTPHISSQIRPCYPDTQTHHIPICSELQQQQQQWHVCTTNQKAPPTLPQPSEPHVSLRELQPPPPRPSGELEPLLSVIELQPPPSFREPVGDTYPHKPNEMSSTTFAPDNIQMVPSSVSLGVNSNEHRVRFSSERGFMPTHTAAPDAMKDEKSQLSKRNVFGLTVEIPRPQTTQAGKVPMMTAHCDTPTDRSIEGNLRISSPGNTTHSLRKEFKKKGKQVTFSDEETLTKPVVARGPAKSSEVNKSEKRCGQLFTSIDLSPSGRSKGDQGSSTITPSPQKGVVARSPQKHTTEHHQECLRRGSSLDQGGFSGEVHASCPLRGSSQSSPVT</sequence>
<dbReference type="Proteomes" id="UP001286313">
    <property type="component" value="Unassembled WGS sequence"/>
</dbReference>
<protein>
    <recommendedName>
        <fullName evidence="3">Ig-like domain-containing protein</fullName>
    </recommendedName>
</protein>
<reference evidence="4" key="1">
    <citation type="submission" date="2023-10" db="EMBL/GenBank/DDBJ databases">
        <title>Genome assemblies of two species of porcelain crab, Petrolisthes cinctipes and Petrolisthes manimaculis (Anomura: Porcellanidae).</title>
        <authorList>
            <person name="Angst P."/>
        </authorList>
    </citation>
    <scope>NUCLEOTIDE SEQUENCE</scope>
    <source>
        <strain evidence="4">PB745_01</strain>
        <tissue evidence="4">Gill</tissue>
    </source>
</reference>
<feature type="compositionally biased region" description="Polar residues" evidence="1">
    <location>
        <begin position="948"/>
        <end position="957"/>
    </location>
</feature>
<feature type="region of interest" description="Disordered" evidence="1">
    <location>
        <begin position="636"/>
        <end position="694"/>
    </location>
</feature>
<feature type="region of interest" description="Disordered" evidence="1">
    <location>
        <begin position="731"/>
        <end position="756"/>
    </location>
</feature>
<gene>
    <name evidence="4" type="ORF">Pcinc_020854</name>
</gene>
<proteinExistence type="predicted"/>
<feature type="domain" description="Ig-like" evidence="3">
    <location>
        <begin position="156"/>
        <end position="250"/>
    </location>
</feature>
<keyword evidence="2" id="KW-1133">Transmembrane helix</keyword>
<comment type="caution">
    <text evidence="4">The sequence shown here is derived from an EMBL/GenBank/DDBJ whole genome shotgun (WGS) entry which is preliminary data.</text>
</comment>
<dbReference type="InterPro" id="IPR036179">
    <property type="entry name" value="Ig-like_dom_sf"/>
</dbReference>
<organism evidence="4 5">
    <name type="scientific">Petrolisthes cinctipes</name>
    <name type="common">Flat porcelain crab</name>
    <dbReference type="NCBI Taxonomy" id="88211"/>
    <lineage>
        <taxon>Eukaryota</taxon>
        <taxon>Metazoa</taxon>
        <taxon>Ecdysozoa</taxon>
        <taxon>Arthropoda</taxon>
        <taxon>Crustacea</taxon>
        <taxon>Multicrustacea</taxon>
        <taxon>Malacostraca</taxon>
        <taxon>Eumalacostraca</taxon>
        <taxon>Eucarida</taxon>
        <taxon>Decapoda</taxon>
        <taxon>Pleocyemata</taxon>
        <taxon>Anomura</taxon>
        <taxon>Galatheoidea</taxon>
        <taxon>Porcellanidae</taxon>
        <taxon>Petrolisthes</taxon>
    </lineage>
</organism>
<evidence type="ECO:0000313" key="4">
    <source>
        <dbReference type="EMBL" id="KAK3874183.1"/>
    </source>
</evidence>
<dbReference type="Pfam" id="PF13927">
    <property type="entry name" value="Ig_3"/>
    <property type="match status" value="2"/>
</dbReference>
<feature type="transmembrane region" description="Helical" evidence="2">
    <location>
        <begin position="371"/>
        <end position="393"/>
    </location>
</feature>
<dbReference type="AlphaFoldDB" id="A0AAE1FHI9"/>
<evidence type="ECO:0000256" key="2">
    <source>
        <dbReference type="SAM" id="Phobius"/>
    </source>
</evidence>
<evidence type="ECO:0000256" key="1">
    <source>
        <dbReference type="SAM" id="MobiDB-lite"/>
    </source>
</evidence>
<accession>A0AAE1FHI9</accession>
<dbReference type="EMBL" id="JAWQEG010002128">
    <property type="protein sequence ID" value="KAK3874183.1"/>
    <property type="molecule type" value="Genomic_DNA"/>
</dbReference>
<dbReference type="SUPFAM" id="SSF48726">
    <property type="entry name" value="Immunoglobulin"/>
    <property type="match status" value="2"/>
</dbReference>